<dbReference type="EMBL" id="CP003422">
    <property type="protein sequence ID" value="AGN70790.1"/>
    <property type="molecule type" value="Genomic_DNA"/>
</dbReference>
<name>R9UQ46_9BACL</name>
<organism evidence="2 3">
    <name type="scientific">Paenibacillus mucilaginosus K02</name>
    <dbReference type="NCBI Taxonomy" id="997761"/>
    <lineage>
        <taxon>Bacteria</taxon>
        <taxon>Bacillati</taxon>
        <taxon>Bacillota</taxon>
        <taxon>Bacilli</taxon>
        <taxon>Bacillales</taxon>
        <taxon>Paenibacillaceae</taxon>
        <taxon>Paenibacillus</taxon>
    </lineage>
</organism>
<proteinExistence type="predicted"/>
<dbReference type="AlphaFoldDB" id="R9UQ46"/>
<evidence type="ECO:0000313" key="2">
    <source>
        <dbReference type="EMBL" id="AGN70790.1"/>
    </source>
</evidence>
<dbReference type="KEGG" id="pmw:B2K_40140"/>
<protein>
    <submittedName>
        <fullName evidence="2">Uncharacterized protein</fullName>
    </submittedName>
</protein>
<accession>R9UQ46</accession>
<reference evidence="2 3" key="1">
    <citation type="submission" date="2013-06" db="EMBL/GenBank/DDBJ databases">
        <title>Complete genome sequence of Paenibacillus mucilaginosus K02.</title>
        <authorList>
            <person name="Xiao B."/>
            <person name="Sun L."/>
            <person name="Xiao L."/>
            <person name="Lian B."/>
        </authorList>
    </citation>
    <scope>NUCLEOTIDE SEQUENCE [LARGE SCALE GENOMIC DNA]</scope>
    <source>
        <strain evidence="2 3">K02</strain>
    </source>
</reference>
<evidence type="ECO:0000256" key="1">
    <source>
        <dbReference type="SAM" id="MobiDB-lite"/>
    </source>
</evidence>
<dbReference type="Proteomes" id="UP000007392">
    <property type="component" value="Chromosome"/>
</dbReference>
<dbReference type="HOGENOM" id="CLU_2383391_0_0_9"/>
<feature type="region of interest" description="Disordered" evidence="1">
    <location>
        <begin position="1"/>
        <end position="62"/>
    </location>
</feature>
<evidence type="ECO:0000313" key="3">
    <source>
        <dbReference type="Proteomes" id="UP000007392"/>
    </source>
</evidence>
<sequence length="94" mass="10311">MKPLVSRYPPTVKRVLSAGLPEGQTGTKDGRDPPPHPLRSDSPVPPTFLELSGVQGRQPMGSPLEGGFRGMLGFCQRFVLQYEGKAHNALYFME</sequence>
<gene>
    <name evidence="2" type="ORF">B2K_40140</name>
</gene>